<evidence type="ECO:0000256" key="2">
    <source>
        <dbReference type="ARBA" id="ARBA00009241"/>
    </source>
</evidence>
<dbReference type="InterPro" id="IPR007745">
    <property type="entry name" value="Cyt_c_oxidase_Cu-chaperone"/>
</dbReference>
<dbReference type="Gene3D" id="1.10.287.1130">
    <property type="entry name" value="CytochromE C oxidase copper chaperone"/>
    <property type="match status" value="1"/>
</dbReference>
<keyword evidence="3 8" id="KW-0479">Metal-binding</keyword>
<evidence type="ECO:0000256" key="5">
    <source>
        <dbReference type="ARBA" id="ARBA00023128"/>
    </source>
</evidence>
<dbReference type="Pfam" id="PF05051">
    <property type="entry name" value="COX17"/>
    <property type="match status" value="1"/>
</dbReference>
<keyword evidence="6" id="KW-1015">Disulfide bond</keyword>
<dbReference type="AlphaFoldDB" id="A0A8D2NK50"/>
<evidence type="ECO:0000256" key="6">
    <source>
        <dbReference type="ARBA" id="ARBA00023157"/>
    </source>
</evidence>
<evidence type="ECO:0008006" key="11">
    <source>
        <dbReference type="Google" id="ProtNLM"/>
    </source>
</evidence>
<dbReference type="GO" id="GO:0016531">
    <property type="term" value="F:copper chaperone activity"/>
    <property type="evidence" value="ECO:0007669"/>
    <property type="project" value="InterPro"/>
</dbReference>
<comment type="similarity">
    <text evidence="2">Belongs to the COX17 family.</text>
</comment>
<comment type="subcellular location">
    <subcellularLocation>
        <location evidence="1">Mitochondrion intermembrane space</location>
    </subcellularLocation>
</comment>
<evidence type="ECO:0000313" key="10">
    <source>
        <dbReference type="Proteomes" id="UP000694413"/>
    </source>
</evidence>
<dbReference type="Proteomes" id="UP000694413">
    <property type="component" value="Unassembled WGS sequence"/>
</dbReference>
<dbReference type="GO" id="GO:0005507">
    <property type="term" value="F:copper ion binding"/>
    <property type="evidence" value="ECO:0007669"/>
    <property type="project" value="InterPro"/>
</dbReference>
<reference evidence="9" key="1">
    <citation type="submission" date="2025-08" db="UniProtKB">
        <authorList>
            <consortium name="Ensembl"/>
        </authorList>
    </citation>
    <scope>IDENTIFICATION</scope>
</reference>
<keyword evidence="7" id="KW-0143">Chaperone</keyword>
<accession>A0A8D2NK50</accession>
<dbReference type="InterPro" id="IPR009069">
    <property type="entry name" value="Cys_alpha_HP_mot_SF"/>
</dbReference>
<dbReference type="SUPFAM" id="SSF47072">
    <property type="entry name" value="Cysteine alpha-hairpin motif"/>
    <property type="match status" value="1"/>
</dbReference>
<protein>
    <recommendedName>
        <fullName evidence="11">COX17 cytochrome c oxidase assembly homolog</fullName>
    </recommendedName>
</protein>
<evidence type="ECO:0000256" key="1">
    <source>
        <dbReference type="ARBA" id="ARBA00004569"/>
    </source>
</evidence>
<name>A0A8D2NK50_ZONAL</name>
<evidence type="ECO:0000256" key="4">
    <source>
        <dbReference type="ARBA" id="ARBA00023008"/>
    </source>
</evidence>
<evidence type="ECO:0000256" key="3">
    <source>
        <dbReference type="ARBA" id="ARBA00022723"/>
    </source>
</evidence>
<keyword evidence="10" id="KW-1185">Reference proteome</keyword>
<dbReference type="GO" id="GO:0005758">
    <property type="term" value="C:mitochondrial intermembrane space"/>
    <property type="evidence" value="ECO:0007669"/>
    <property type="project" value="UniProtKB-SubCell"/>
</dbReference>
<evidence type="ECO:0000313" key="9">
    <source>
        <dbReference type="Ensembl" id="ENSZALP00000023339.1"/>
    </source>
</evidence>
<dbReference type="Ensembl" id="ENSZALT00000030246.1">
    <property type="protein sequence ID" value="ENSZALP00000023339.1"/>
    <property type="gene ID" value="ENSZALG00000018049.1"/>
</dbReference>
<feature type="binding site" evidence="8">
    <location>
        <position position="28"/>
    </location>
    <ligand>
        <name>Cu cation</name>
        <dbReference type="ChEBI" id="CHEBI:23378"/>
    </ligand>
</feature>
<sequence>MQEWLLMPWFGTDYEGKAALYPLPYCPCCCPQKSDSLPGVIIEKGEENCGHLIEAHKECMRALGFKI</sequence>
<proteinExistence type="inferred from homology"/>
<evidence type="ECO:0000256" key="7">
    <source>
        <dbReference type="ARBA" id="ARBA00023186"/>
    </source>
</evidence>
<organism evidence="9 10">
    <name type="scientific">Zonotrichia albicollis</name>
    <name type="common">White-throated sparrow</name>
    <name type="synonym">Fringilla albicollis</name>
    <dbReference type="NCBI Taxonomy" id="44394"/>
    <lineage>
        <taxon>Eukaryota</taxon>
        <taxon>Metazoa</taxon>
        <taxon>Chordata</taxon>
        <taxon>Craniata</taxon>
        <taxon>Vertebrata</taxon>
        <taxon>Euteleostomi</taxon>
        <taxon>Archelosauria</taxon>
        <taxon>Archosauria</taxon>
        <taxon>Dinosauria</taxon>
        <taxon>Saurischia</taxon>
        <taxon>Theropoda</taxon>
        <taxon>Coelurosauria</taxon>
        <taxon>Aves</taxon>
        <taxon>Neognathae</taxon>
        <taxon>Neoaves</taxon>
        <taxon>Telluraves</taxon>
        <taxon>Australaves</taxon>
        <taxon>Passeriformes</taxon>
        <taxon>Passerellidae</taxon>
        <taxon>Zonotrichia</taxon>
    </lineage>
</organism>
<evidence type="ECO:0000256" key="8">
    <source>
        <dbReference type="PIRSR" id="PIRSR607745-1"/>
    </source>
</evidence>
<reference evidence="9" key="2">
    <citation type="submission" date="2025-09" db="UniProtKB">
        <authorList>
            <consortium name="Ensembl"/>
        </authorList>
    </citation>
    <scope>IDENTIFICATION</scope>
</reference>
<keyword evidence="4 8" id="KW-0186">Copper</keyword>
<keyword evidence="5" id="KW-0496">Mitochondrion</keyword>